<protein>
    <submittedName>
        <fullName evidence="4">Laccase-23</fullName>
    </submittedName>
</protein>
<dbReference type="Pfam" id="PF00394">
    <property type="entry name" value="Cu-oxidase"/>
    <property type="match status" value="1"/>
</dbReference>
<dbReference type="AlphaFoldDB" id="N1R3Q4"/>
<feature type="region of interest" description="Disordered" evidence="1">
    <location>
        <begin position="111"/>
        <end position="131"/>
    </location>
</feature>
<dbReference type="Gene3D" id="2.60.40.420">
    <property type="entry name" value="Cupredoxins - blue copper proteins"/>
    <property type="match status" value="1"/>
</dbReference>
<sequence length="525" mass="58247">MAALFSSLTGVVEEDPIAVLRQSMITQRLRCPPHQRPAKRRASSRWSPARRAFCACIINAAMNTELFVSLAGHRMTADAMYSKPFETTVVLLGPGQTTDVLVTAHAAPGRSRRTGACATRRNDDDDGQPSRGMDILGHIHSLTPMRDAAQAACVSHAFLRFWRSYARLDFNMYTLGLLDPGRRLPSIGPIDEELPVIEDQLRRGVIATFDEYFEKNSAIIKEFSARVDHIMHNHVGTGVQTFRLDLQLSYCNDMVCLKIPHSLSRLKLLLVRNCNSLQTIGCDAPQLKSFGYDGLPTTQICLGDSSPLVREMRMSGMDDEPTGMLCYATTKLPSVAPNISSLVLSSCFEIATPMKKLNKFRRLKYLEIQLHTPRRCPDFDFYSLVSILNACPVLATFILRMRDADDAIPGDPDGDSSPRKTHMRGQGHRKLKNVLMRGFPSAKGLVELTSHILETAASLKRLVLDTAYGCHTRDCIGICSPLTRKALLEAQKAVDVIKTYIEGKVPSSVKFRLIEPCAKCHADDA</sequence>
<name>N1R3Q4_AEGTA</name>
<dbReference type="PANTHER" id="PTHR34145">
    <property type="entry name" value="OS02G0105600 PROTEIN"/>
    <property type="match status" value="1"/>
</dbReference>
<evidence type="ECO:0000259" key="3">
    <source>
        <dbReference type="Pfam" id="PF23622"/>
    </source>
</evidence>
<evidence type="ECO:0000256" key="1">
    <source>
        <dbReference type="SAM" id="MobiDB-lite"/>
    </source>
</evidence>
<evidence type="ECO:0000313" key="4">
    <source>
        <dbReference type="EnsemblPlants" id="EMT16806"/>
    </source>
</evidence>
<dbReference type="InterPro" id="IPR008972">
    <property type="entry name" value="Cupredoxin"/>
</dbReference>
<feature type="region of interest" description="Disordered" evidence="1">
    <location>
        <begin position="408"/>
        <end position="427"/>
    </location>
</feature>
<organism evidence="4">
    <name type="scientific">Aegilops tauschii</name>
    <name type="common">Tausch's goatgrass</name>
    <name type="synonym">Aegilops squarrosa</name>
    <dbReference type="NCBI Taxonomy" id="37682"/>
    <lineage>
        <taxon>Eukaryota</taxon>
        <taxon>Viridiplantae</taxon>
        <taxon>Streptophyta</taxon>
        <taxon>Embryophyta</taxon>
        <taxon>Tracheophyta</taxon>
        <taxon>Spermatophyta</taxon>
        <taxon>Magnoliopsida</taxon>
        <taxon>Liliopsida</taxon>
        <taxon>Poales</taxon>
        <taxon>Poaceae</taxon>
        <taxon>BOP clade</taxon>
        <taxon>Pooideae</taxon>
        <taxon>Triticodae</taxon>
        <taxon>Triticeae</taxon>
        <taxon>Triticinae</taxon>
        <taxon>Aegilops</taxon>
    </lineage>
</organism>
<feature type="domain" description="Plastocyanin-like" evidence="2">
    <location>
        <begin position="57"/>
        <end position="109"/>
    </location>
</feature>
<reference evidence="4" key="1">
    <citation type="submission" date="2015-06" db="UniProtKB">
        <authorList>
            <consortium name="EnsemblPlants"/>
        </authorList>
    </citation>
    <scope>IDENTIFICATION</scope>
</reference>
<dbReference type="InterPro" id="IPR053772">
    <property type="entry name" value="At1g61320/At1g61330-like"/>
</dbReference>
<evidence type="ECO:0000259" key="2">
    <source>
        <dbReference type="Pfam" id="PF00394"/>
    </source>
</evidence>
<dbReference type="InterPro" id="IPR001117">
    <property type="entry name" value="Cu-oxidase_2nd"/>
</dbReference>
<feature type="domain" description="At1g61320/AtMIF1 LRR" evidence="3">
    <location>
        <begin position="245"/>
        <end position="518"/>
    </location>
</feature>
<dbReference type="EnsemblPlants" id="EMT16806">
    <property type="protein sequence ID" value="EMT16806"/>
    <property type="gene ID" value="F775_03910"/>
</dbReference>
<dbReference type="ExpressionAtlas" id="N1R3Q4">
    <property type="expression patterns" value="baseline"/>
</dbReference>
<dbReference type="Pfam" id="PF23622">
    <property type="entry name" value="LRR_At1g61320_AtMIF1"/>
    <property type="match status" value="1"/>
</dbReference>
<dbReference type="SUPFAM" id="SSF49503">
    <property type="entry name" value="Cupredoxins"/>
    <property type="match status" value="1"/>
</dbReference>
<accession>N1R3Q4</accession>
<proteinExistence type="predicted"/>
<dbReference type="PANTHER" id="PTHR34145:SF14">
    <property type="entry name" value="EXPRESSED PROTEIN"/>
    <property type="match status" value="1"/>
</dbReference>
<dbReference type="InterPro" id="IPR055357">
    <property type="entry name" value="LRR_At1g61320_AtMIF1"/>
</dbReference>